<evidence type="ECO:0000313" key="4">
    <source>
        <dbReference type="Proteomes" id="UP001168528"/>
    </source>
</evidence>
<keyword evidence="4" id="KW-1185">Reference proteome</keyword>
<keyword evidence="2" id="KW-0732">Signal</keyword>
<reference evidence="3" key="1">
    <citation type="submission" date="2023-07" db="EMBL/GenBank/DDBJ databases">
        <title>The genome sequence of Rhodocytophaga aerolata KACC 12507.</title>
        <authorList>
            <person name="Zhang X."/>
        </authorList>
    </citation>
    <scope>NUCLEOTIDE SEQUENCE</scope>
    <source>
        <strain evidence="3">KACC 12507</strain>
    </source>
</reference>
<dbReference type="InterPro" id="IPR008969">
    <property type="entry name" value="CarboxyPept-like_regulatory"/>
</dbReference>
<dbReference type="EMBL" id="JAUKPO010000073">
    <property type="protein sequence ID" value="MDO1451628.1"/>
    <property type="molecule type" value="Genomic_DNA"/>
</dbReference>
<feature type="region of interest" description="Disordered" evidence="1">
    <location>
        <begin position="24"/>
        <end position="47"/>
    </location>
</feature>
<organism evidence="3 4">
    <name type="scientific">Rhodocytophaga aerolata</name>
    <dbReference type="NCBI Taxonomy" id="455078"/>
    <lineage>
        <taxon>Bacteria</taxon>
        <taxon>Pseudomonadati</taxon>
        <taxon>Bacteroidota</taxon>
        <taxon>Cytophagia</taxon>
        <taxon>Cytophagales</taxon>
        <taxon>Rhodocytophagaceae</taxon>
        <taxon>Rhodocytophaga</taxon>
    </lineage>
</organism>
<comment type="caution">
    <text evidence="3">The sequence shown here is derived from an EMBL/GenBank/DDBJ whole genome shotgun (WGS) entry which is preliminary data.</text>
</comment>
<proteinExistence type="predicted"/>
<dbReference type="PROSITE" id="PS51257">
    <property type="entry name" value="PROKAR_LIPOPROTEIN"/>
    <property type="match status" value="1"/>
</dbReference>
<feature type="chain" id="PRO_5046391247" description="Carboxypeptidase regulatory-like domain-containing protein" evidence="2">
    <location>
        <begin position="20"/>
        <end position="252"/>
    </location>
</feature>
<name>A0ABT8RJZ8_9BACT</name>
<dbReference type="Proteomes" id="UP001168528">
    <property type="component" value="Unassembled WGS sequence"/>
</dbReference>
<sequence>MKPLYLLINLLLSVLLITACTTDPDTNPAPSPTSPQKGYASGKVTDTQGKPLANADIVVNNAQLYNYNVLGQSDAKGEYSLKLTPGSWYVRGTVTVSFDNKTYVLDLHPDKEGGFAGSEGAVCNLQWKLTGPKPTEFGGNGYYGGLVEVYGEGNFVDTQGLELTLEPIGRLIDGSEGQKIVRQLEGQSIGQTQDIPIGRYRITARYLPTGQILNLRLRNADQDYASDVTSSFEPAYLGATGSYKLTLEARLP</sequence>
<evidence type="ECO:0000313" key="3">
    <source>
        <dbReference type="EMBL" id="MDO1451628.1"/>
    </source>
</evidence>
<gene>
    <name evidence="3" type="ORF">Q0590_35475</name>
</gene>
<evidence type="ECO:0000256" key="2">
    <source>
        <dbReference type="SAM" id="SignalP"/>
    </source>
</evidence>
<dbReference type="RefSeq" id="WP_302042425.1">
    <property type="nucleotide sequence ID" value="NZ_JAUKPO010000073.1"/>
</dbReference>
<evidence type="ECO:0000256" key="1">
    <source>
        <dbReference type="SAM" id="MobiDB-lite"/>
    </source>
</evidence>
<evidence type="ECO:0008006" key="5">
    <source>
        <dbReference type="Google" id="ProtNLM"/>
    </source>
</evidence>
<accession>A0ABT8RJZ8</accession>
<dbReference type="SUPFAM" id="SSF49464">
    <property type="entry name" value="Carboxypeptidase regulatory domain-like"/>
    <property type="match status" value="1"/>
</dbReference>
<protein>
    <recommendedName>
        <fullName evidence="5">Carboxypeptidase regulatory-like domain-containing protein</fullName>
    </recommendedName>
</protein>
<feature type="signal peptide" evidence="2">
    <location>
        <begin position="1"/>
        <end position="19"/>
    </location>
</feature>
<dbReference type="Gene3D" id="2.60.40.1120">
    <property type="entry name" value="Carboxypeptidase-like, regulatory domain"/>
    <property type="match status" value="1"/>
</dbReference>